<evidence type="ECO:0000256" key="1">
    <source>
        <dbReference type="PIRSR" id="PIRSR639069-1"/>
    </source>
</evidence>
<gene>
    <name evidence="4" type="ORF">C6I21_08870</name>
</gene>
<feature type="active site" description="Charge relay system" evidence="1">
    <location>
        <position position="276"/>
    </location>
</feature>
<dbReference type="Proteomes" id="UP000243650">
    <property type="component" value="Unassembled WGS sequence"/>
</dbReference>
<feature type="domain" description="Acetyl xylan esterase" evidence="3">
    <location>
        <begin position="1"/>
        <end position="321"/>
    </location>
</feature>
<dbReference type="InterPro" id="IPR008391">
    <property type="entry name" value="AXE1_dom"/>
</dbReference>
<dbReference type="OrthoDB" id="9770528at2"/>
<feature type="active site" description="Charge relay system" evidence="1">
    <location>
        <position position="305"/>
    </location>
</feature>
<dbReference type="InterPro" id="IPR029058">
    <property type="entry name" value="AB_hydrolase_fold"/>
</dbReference>
<dbReference type="SUPFAM" id="SSF53474">
    <property type="entry name" value="alpha/beta-Hydrolases"/>
    <property type="match status" value="1"/>
</dbReference>
<evidence type="ECO:0000256" key="2">
    <source>
        <dbReference type="PIRSR" id="PIRSR639069-2"/>
    </source>
</evidence>
<evidence type="ECO:0000313" key="5">
    <source>
        <dbReference type="Proteomes" id="UP000243650"/>
    </source>
</evidence>
<proteinExistence type="predicted"/>
<sequence length="322" mass="36546">MPQIDMPLEELKQYTGRSERPEDFEAYWEKALQLLSSVDPEVEVVRSGVETPFATCFDLYFTGVGGARIHAKYIQPNTLPKGRTTFPALLEFHGYSMHSGDWTSKLHYAAAGTAVFSMDVRGQGGLSEDPGGVTGNTLEGHIVRGLADGEERLFYRQVYLDTVQLARLVMAMETIDETGVSVTGWSQGGALAVACAALEPRIHKVVTVYPFLSDFKRVWEMDLDIDAYKEMRRHFRRFDPTHEQFDEFFRRLSYIDVQHLAPWIKGEVLMGTGLMDTICPPSTQFAVYNRIEAEKNIVLYPDFTHEALPGMHDKIWTFLMDQ</sequence>
<keyword evidence="5" id="KW-1185">Reference proteome</keyword>
<accession>A0A2P6MH63</accession>
<dbReference type="GO" id="GO:0052689">
    <property type="term" value="F:carboxylic ester hydrolase activity"/>
    <property type="evidence" value="ECO:0007669"/>
    <property type="project" value="TreeGrafter"/>
</dbReference>
<dbReference type="PANTHER" id="PTHR40111:SF1">
    <property type="entry name" value="CEPHALOSPORIN-C DEACETYLASE"/>
    <property type="match status" value="1"/>
</dbReference>
<dbReference type="PANTHER" id="PTHR40111">
    <property type="entry name" value="CEPHALOSPORIN-C DEACETYLASE"/>
    <property type="match status" value="1"/>
</dbReference>
<dbReference type="Gene3D" id="3.40.50.1820">
    <property type="entry name" value="alpha/beta hydrolase"/>
    <property type="match status" value="1"/>
</dbReference>
<protein>
    <submittedName>
        <fullName evidence="4">Acetylesterase</fullName>
    </submittedName>
</protein>
<organism evidence="4 5">
    <name type="scientific">Alkalicoccus urumqiensis</name>
    <name type="common">Bacillus urumqiensis</name>
    <dbReference type="NCBI Taxonomy" id="1548213"/>
    <lineage>
        <taxon>Bacteria</taxon>
        <taxon>Bacillati</taxon>
        <taxon>Bacillota</taxon>
        <taxon>Bacilli</taxon>
        <taxon>Bacillales</taxon>
        <taxon>Bacillaceae</taxon>
        <taxon>Alkalicoccus</taxon>
    </lineage>
</organism>
<comment type="caution">
    <text evidence="4">The sequence shown here is derived from an EMBL/GenBank/DDBJ whole genome shotgun (WGS) entry which is preliminary data.</text>
</comment>
<dbReference type="RefSeq" id="WP_105959094.1">
    <property type="nucleotide sequence ID" value="NZ_PVNS01000007.1"/>
</dbReference>
<evidence type="ECO:0000313" key="4">
    <source>
        <dbReference type="EMBL" id="PRO65625.1"/>
    </source>
</evidence>
<name>A0A2P6MH63_ALKUR</name>
<dbReference type="Pfam" id="PF05448">
    <property type="entry name" value="AXE1"/>
    <property type="match status" value="1"/>
</dbReference>
<evidence type="ECO:0000259" key="3">
    <source>
        <dbReference type="Pfam" id="PF05448"/>
    </source>
</evidence>
<dbReference type="GO" id="GO:0005976">
    <property type="term" value="P:polysaccharide metabolic process"/>
    <property type="evidence" value="ECO:0007669"/>
    <property type="project" value="TreeGrafter"/>
</dbReference>
<feature type="binding site" evidence="2">
    <location>
        <position position="95"/>
    </location>
    <ligand>
        <name>substrate</name>
    </ligand>
</feature>
<dbReference type="EMBL" id="PVNS01000007">
    <property type="protein sequence ID" value="PRO65625.1"/>
    <property type="molecule type" value="Genomic_DNA"/>
</dbReference>
<dbReference type="InterPro" id="IPR039069">
    <property type="entry name" value="CE7"/>
</dbReference>
<feature type="active site" description="Nucleophile" evidence="1">
    <location>
        <position position="186"/>
    </location>
</feature>
<reference evidence="4 5" key="1">
    <citation type="submission" date="2018-03" db="EMBL/GenBank/DDBJ databases">
        <title>Bacillus urumqiensis sp. nov., a moderately haloalkaliphilic bacterium isolated from a salt lake.</title>
        <authorList>
            <person name="Zhao B."/>
            <person name="Liao Z."/>
        </authorList>
    </citation>
    <scope>NUCLEOTIDE SEQUENCE [LARGE SCALE GENOMIC DNA]</scope>
    <source>
        <strain evidence="4 5">BZ-SZ-XJ18</strain>
    </source>
</reference>
<dbReference type="AlphaFoldDB" id="A0A2P6MH63"/>